<evidence type="ECO:0000313" key="1">
    <source>
        <dbReference type="EMBL" id="CAE8645898.1"/>
    </source>
</evidence>
<organism evidence="1 2">
    <name type="scientific">Polarella glacialis</name>
    <name type="common">Dinoflagellate</name>
    <dbReference type="NCBI Taxonomy" id="89957"/>
    <lineage>
        <taxon>Eukaryota</taxon>
        <taxon>Sar</taxon>
        <taxon>Alveolata</taxon>
        <taxon>Dinophyceae</taxon>
        <taxon>Suessiales</taxon>
        <taxon>Suessiaceae</taxon>
        <taxon>Polarella</taxon>
    </lineage>
</organism>
<comment type="caution">
    <text evidence="1">The sequence shown here is derived from an EMBL/GenBank/DDBJ whole genome shotgun (WGS) entry which is preliminary data.</text>
</comment>
<protein>
    <submittedName>
        <fullName evidence="1">Uncharacterized protein</fullName>
    </submittedName>
</protein>
<sequence length="159" mass="17900">MFCGGREAVHFLSPNLSLEAKLMQQHVCIFRKNSWNNGPCLAQNLNGSVRSQVRSQATVHFDRLMTVVGHRGAGEPTTQQLACHRHTWEGLPWWFKWECAAAHTGFSFFGKDSYRRSIVLQFEPWLSATSNEGRPNSKSQGLSQVIDVQLPRALPTSCT</sequence>
<reference evidence="1" key="1">
    <citation type="submission" date="2021-02" db="EMBL/GenBank/DDBJ databases">
        <authorList>
            <person name="Dougan E. K."/>
            <person name="Rhodes N."/>
            <person name="Thang M."/>
            <person name="Chan C."/>
        </authorList>
    </citation>
    <scope>NUCLEOTIDE SEQUENCE</scope>
</reference>
<dbReference type="EMBL" id="CAJNNW010003931">
    <property type="protein sequence ID" value="CAE8645898.1"/>
    <property type="molecule type" value="Genomic_DNA"/>
</dbReference>
<name>A0A813I7Y4_POLGL</name>
<accession>A0A813I7Y4</accession>
<dbReference type="AlphaFoldDB" id="A0A813I7Y4"/>
<evidence type="ECO:0000313" key="2">
    <source>
        <dbReference type="Proteomes" id="UP000626109"/>
    </source>
</evidence>
<dbReference type="Proteomes" id="UP000626109">
    <property type="component" value="Unassembled WGS sequence"/>
</dbReference>
<gene>
    <name evidence="1" type="ORF">PGLA2088_LOCUS4318</name>
</gene>
<proteinExistence type="predicted"/>